<dbReference type="GO" id="GO:0003700">
    <property type="term" value="F:DNA-binding transcription factor activity"/>
    <property type="evidence" value="ECO:0007669"/>
    <property type="project" value="InterPro"/>
</dbReference>
<dbReference type="GO" id="GO:0032993">
    <property type="term" value="C:protein-DNA complex"/>
    <property type="evidence" value="ECO:0007669"/>
    <property type="project" value="TreeGrafter"/>
</dbReference>
<comment type="similarity">
    <text evidence="1">Belongs to the LysR transcriptional regulatory family.</text>
</comment>
<keyword evidence="3" id="KW-0238">DNA-binding</keyword>
<dbReference type="PRINTS" id="PR00039">
    <property type="entry name" value="HTHLYSR"/>
</dbReference>
<name>A0A1V4DG57_9ENTE</name>
<evidence type="ECO:0000256" key="3">
    <source>
        <dbReference type="ARBA" id="ARBA00023125"/>
    </source>
</evidence>
<dbReference type="FunFam" id="1.10.10.10:FF:000001">
    <property type="entry name" value="LysR family transcriptional regulator"/>
    <property type="match status" value="1"/>
</dbReference>
<dbReference type="SUPFAM" id="SSF46785">
    <property type="entry name" value="Winged helix' DNA-binding domain"/>
    <property type="match status" value="1"/>
</dbReference>
<dbReference type="Pfam" id="PF00126">
    <property type="entry name" value="HTH_1"/>
    <property type="match status" value="1"/>
</dbReference>
<feature type="domain" description="HTH lysR-type" evidence="5">
    <location>
        <begin position="1"/>
        <end position="58"/>
    </location>
</feature>
<organism evidence="6 7">
    <name type="scientific">Vagococcus martis</name>
    <dbReference type="NCBI Taxonomy" id="1768210"/>
    <lineage>
        <taxon>Bacteria</taxon>
        <taxon>Bacillati</taxon>
        <taxon>Bacillota</taxon>
        <taxon>Bacilli</taxon>
        <taxon>Lactobacillales</taxon>
        <taxon>Enterococcaceae</taxon>
        <taxon>Vagococcus</taxon>
    </lineage>
</organism>
<evidence type="ECO:0000313" key="6">
    <source>
        <dbReference type="EMBL" id="OPF87488.1"/>
    </source>
</evidence>
<gene>
    <name evidence="6" type="ORF">BW731_04345</name>
</gene>
<dbReference type="EMBL" id="MVAB01000001">
    <property type="protein sequence ID" value="OPF87488.1"/>
    <property type="molecule type" value="Genomic_DNA"/>
</dbReference>
<dbReference type="InterPro" id="IPR036388">
    <property type="entry name" value="WH-like_DNA-bd_sf"/>
</dbReference>
<dbReference type="PROSITE" id="PS50931">
    <property type="entry name" value="HTH_LYSR"/>
    <property type="match status" value="1"/>
</dbReference>
<dbReference type="GO" id="GO:0003677">
    <property type="term" value="F:DNA binding"/>
    <property type="evidence" value="ECO:0007669"/>
    <property type="project" value="UniProtKB-KW"/>
</dbReference>
<keyword evidence="2" id="KW-0805">Transcription regulation</keyword>
<reference evidence="6 7" key="1">
    <citation type="submission" date="2017-02" db="EMBL/GenBank/DDBJ databases">
        <title>Vagococcus cremeus sp. nov., isolated from the small intestine of a marten, Martes flavigula.</title>
        <authorList>
            <person name="Tak E.J."/>
            <person name="Bae J.-W."/>
        </authorList>
    </citation>
    <scope>NUCLEOTIDE SEQUENCE [LARGE SCALE GENOMIC DNA]</scope>
    <source>
        <strain evidence="6 7">D7T301</strain>
    </source>
</reference>
<evidence type="ECO:0000256" key="2">
    <source>
        <dbReference type="ARBA" id="ARBA00023015"/>
    </source>
</evidence>
<dbReference type="RefSeq" id="WP_079346049.1">
    <property type="nucleotide sequence ID" value="NZ_MVAB01000001.1"/>
</dbReference>
<proteinExistence type="inferred from homology"/>
<dbReference type="InterPro" id="IPR000847">
    <property type="entry name" value="LysR_HTH_N"/>
</dbReference>
<dbReference type="InterPro" id="IPR036390">
    <property type="entry name" value="WH_DNA-bd_sf"/>
</dbReference>
<dbReference type="Gene3D" id="1.10.10.10">
    <property type="entry name" value="Winged helix-like DNA-binding domain superfamily/Winged helix DNA-binding domain"/>
    <property type="match status" value="1"/>
</dbReference>
<dbReference type="CDD" id="cd05466">
    <property type="entry name" value="PBP2_LTTR_substrate"/>
    <property type="match status" value="1"/>
</dbReference>
<dbReference type="Proteomes" id="UP000189970">
    <property type="component" value="Unassembled WGS sequence"/>
</dbReference>
<accession>A0A1V4DG57</accession>
<evidence type="ECO:0000259" key="5">
    <source>
        <dbReference type="PROSITE" id="PS50931"/>
    </source>
</evidence>
<dbReference type="AlphaFoldDB" id="A0A1V4DG57"/>
<dbReference type="Pfam" id="PF03466">
    <property type="entry name" value="LysR_substrate"/>
    <property type="match status" value="1"/>
</dbReference>
<comment type="caution">
    <text evidence="6">The sequence shown here is derived from an EMBL/GenBank/DDBJ whole genome shotgun (WGS) entry which is preliminary data.</text>
</comment>
<dbReference type="PANTHER" id="PTHR30346">
    <property type="entry name" value="TRANSCRIPTIONAL DUAL REGULATOR HCAR-RELATED"/>
    <property type="match status" value="1"/>
</dbReference>
<evidence type="ECO:0000313" key="7">
    <source>
        <dbReference type="Proteomes" id="UP000189970"/>
    </source>
</evidence>
<evidence type="ECO:0000256" key="4">
    <source>
        <dbReference type="ARBA" id="ARBA00023163"/>
    </source>
</evidence>
<dbReference type="SUPFAM" id="SSF53850">
    <property type="entry name" value="Periplasmic binding protein-like II"/>
    <property type="match status" value="1"/>
</dbReference>
<dbReference type="InterPro" id="IPR005119">
    <property type="entry name" value="LysR_subst-bd"/>
</dbReference>
<keyword evidence="4" id="KW-0804">Transcription</keyword>
<evidence type="ECO:0000256" key="1">
    <source>
        <dbReference type="ARBA" id="ARBA00009437"/>
    </source>
</evidence>
<keyword evidence="7" id="KW-1185">Reference proteome</keyword>
<dbReference type="Gene3D" id="3.40.190.290">
    <property type="match status" value="1"/>
</dbReference>
<sequence length="294" mass="33851">MEIRLLRYFLAIAKEQTISQAAEVLHITQPTLSRQLKEFEESLGTTLFIRKDKKMYLTESGQFLKNRAEEILYLTDETEREFQIKGDILLKGNINIGCVEADNSDTLALMLEEFTEEHPQVSFSIFSGTSDDIVEKLERGLLDIAILLEPIKITNYHIFPLPRKERWGLLVSNQSYLTQKESIHLEELIGVPLLISSRNDIQQMIYSWKGIDEEDLNIVGTFNLIFNVFSLVANRVGSALTIEGAVYNRQDTEITFLPLEPEITTNCVLVWKKNHMFSPTVERFIETFQHAFEA</sequence>
<protein>
    <submittedName>
        <fullName evidence="6">LysR family transcriptional regulator</fullName>
    </submittedName>
</protein>
<dbReference type="PANTHER" id="PTHR30346:SF28">
    <property type="entry name" value="HTH-TYPE TRANSCRIPTIONAL REGULATOR CYNR"/>
    <property type="match status" value="1"/>
</dbReference>